<dbReference type="Proteomes" id="UP000316584">
    <property type="component" value="Chromosome"/>
</dbReference>
<name>A0A518N5I4_9GAMM</name>
<organism evidence="1 2">
    <name type="scientific">Luteimonas granuli</name>
    <dbReference type="NCBI Taxonomy" id="1176533"/>
    <lineage>
        <taxon>Bacteria</taxon>
        <taxon>Pseudomonadati</taxon>
        <taxon>Pseudomonadota</taxon>
        <taxon>Gammaproteobacteria</taxon>
        <taxon>Lysobacterales</taxon>
        <taxon>Lysobacteraceae</taxon>
        <taxon>Luteimonas</taxon>
    </lineage>
</organism>
<dbReference type="InterPro" id="IPR007922">
    <property type="entry name" value="DciA-like"/>
</dbReference>
<sequence length="169" mass="17787">MSVGNAKSASPKGLRAAFDALAADVSGRSPIQRALWLDALDRTLRPHLSPSLAAHARLANVDGARLVYLVDSPLWNASLRLAAPSLLDAARSHGLDVRELRVRTTTQPLFPPARVEATALPLSASAPEGLRSALASLRAPTGDGRDGVLELDGAFTPTGHPNGARRPKR</sequence>
<evidence type="ECO:0000313" key="1">
    <source>
        <dbReference type="EMBL" id="QDW67148.1"/>
    </source>
</evidence>
<dbReference type="AlphaFoldDB" id="A0A518N5I4"/>
<gene>
    <name evidence="1" type="ORF">FPZ22_09835</name>
</gene>
<dbReference type="Pfam" id="PF05258">
    <property type="entry name" value="DciA"/>
    <property type="match status" value="1"/>
</dbReference>
<protein>
    <submittedName>
        <fullName evidence="1">DUF721 domain-containing protein</fullName>
    </submittedName>
</protein>
<dbReference type="RefSeq" id="WP_144892565.1">
    <property type="nucleotide sequence ID" value="NZ_CP042218.1"/>
</dbReference>
<accession>A0A518N5I4</accession>
<evidence type="ECO:0000313" key="2">
    <source>
        <dbReference type="Proteomes" id="UP000316584"/>
    </source>
</evidence>
<dbReference type="OrthoDB" id="5801779at2"/>
<proteinExistence type="predicted"/>
<keyword evidence="2" id="KW-1185">Reference proteome</keyword>
<reference evidence="1 2" key="1">
    <citation type="submission" date="2019-07" db="EMBL/GenBank/DDBJ databases">
        <title>Full genome sequence of Luteimonas sp. Gr-4.</title>
        <authorList>
            <person name="Im W.-T."/>
        </authorList>
    </citation>
    <scope>NUCLEOTIDE SEQUENCE [LARGE SCALE GENOMIC DNA]</scope>
    <source>
        <strain evidence="1 2">Gr-4</strain>
    </source>
</reference>
<dbReference type="KEGG" id="lug:FPZ22_09835"/>
<dbReference type="EMBL" id="CP042218">
    <property type="protein sequence ID" value="QDW67148.1"/>
    <property type="molecule type" value="Genomic_DNA"/>
</dbReference>